<evidence type="ECO:0000256" key="1">
    <source>
        <dbReference type="SAM" id="SignalP"/>
    </source>
</evidence>
<sequence length="139" mass="16042">MRTLFIVLVFLAITGAFKIRIHSEAQAAAEKIAKKVEDAIATKNSALVAKQFHHDFVYRGCRNIRKSRAQVLKDLSKLPENFEYSVRVIDAKRIGSKTLKYSLEWSFGNHISTYEFVARKHHGEYVLERATRTDCHLYL</sequence>
<evidence type="ECO:0000259" key="2">
    <source>
        <dbReference type="Pfam" id="PF26530"/>
    </source>
</evidence>
<evidence type="ECO:0000313" key="4">
    <source>
        <dbReference type="Proteomes" id="UP001152747"/>
    </source>
</evidence>
<dbReference type="AlphaFoldDB" id="A0A9P1ICP8"/>
<comment type="caution">
    <text evidence="3">The sequence shown here is derived from an EMBL/GenBank/DDBJ whole genome shotgun (WGS) entry which is preliminary data.</text>
</comment>
<dbReference type="InterPro" id="IPR058721">
    <property type="entry name" value="NTF2_3"/>
</dbReference>
<feature type="chain" id="PRO_5040316711" description="NTF2-like domain-containing protein" evidence="1">
    <location>
        <begin position="17"/>
        <end position="139"/>
    </location>
</feature>
<organism evidence="3 4">
    <name type="scientific">Caenorhabditis angaria</name>
    <dbReference type="NCBI Taxonomy" id="860376"/>
    <lineage>
        <taxon>Eukaryota</taxon>
        <taxon>Metazoa</taxon>
        <taxon>Ecdysozoa</taxon>
        <taxon>Nematoda</taxon>
        <taxon>Chromadorea</taxon>
        <taxon>Rhabditida</taxon>
        <taxon>Rhabditina</taxon>
        <taxon>Rhabditomorpha</taxon>
        <taxon>Rhabditoidea</taxon>
        <taxon>Rhabditidae</taxon>
        <taxon>Peloderinae</taxon>
        <taxon>Caenorhabditis</taxon>
    </lineage>
</organism>
<feature type="domain" description="NTF2-like" evidence="2">
    <location>
        <begin position="28"/>
        <end position="136"/>
    </location>
</feature>
<dbReference type="EMBL" id="CANHGI010000002">
    <property type="protein sequence ID" value="CAI5442183.1"/>
    <property type="molecule type" value="Genomic_DNA"/>
</dbReference>
<proteinExistence type="predicted"/>
<keyword evidence="4" id="KW-1185">Reference proteome</keyword>
<accession>A0A9P1ICP8</accession>
<name>A0A9P1ICP8_9PELO</name>
<dbReference type="Proteomes" id="UP001152747">
    <property type="component" value="Unassembled WGS sequence"/>
</dbReference>
<dbReference type="Pfam" id="PF26530">
    <property type="entry name" value="NTF2_3"/>
    <property type="match status" value="1"/>
</dbReference>
<reference evidence="3" key="1">
    <citation type="submission" date="2022-11" db="EMBL/GenBank/DDBJ databases">
        <authorList>
            <person name="Kikuchi T."/>
        </authorList>
    </citation>
    <scope>NUCLEOTIDE SEQUENCE</scope>
    <source>
        <strain evidence="3">PS1010</strain>
    </source>
</reference>
<evidence type="ECO:0000313" key="3">
    <source>
        <dbReference type="EMBL" id="CAI5442183.1"/>
    </source>
</evidence>
<gene>
    <name evidence="3" type="ORF">CAMP_LOCUS4820</name>
</gene>
<protein>
    <recommendedName>
        <fullName evidence="2">NTF2-like domain-containing protein</fullName>
    </recommendedName>
</protein>
<keyword evidence="1" id="KW-0732">Signal</keyword>
<feature type="signal peptide" evidence="1">
    <location>
        <begin position="1"/>
        <end position="16"/>
    </location>
</feature>